<keyword evidence="1" id="KW-1133">Transmembrane helix</keyword>
<evidence type="ECO:0000313" key="2">
    <source>
        <dbReference type="EMBL" id="KAJ7347794.1"/>
    </source>
</evidence>
<dbReference type="EMBL" id="JARIHO010000018">
    <property type="protein sequence ID" value="KAJ7347794.1"/>
    <property type="molecule type" value="Genomic_DNA"/>
</dbReference>
<keyword evidence="1" id="KW-0812">Transmembrane</keyword>
<organism evidence="2 3">
    <name type="scientific">Mycena albidolilacea</name>
    <dbReference type="NCBI Taxonomy" id="1033008"/>
    <lineage>
        <taxon>Eukaryota</taxon>
        <taxon>Fungi</taxon>
        <taxon>Dikarya</taxon>
        <taxon>Basidiomycota</taxon>
        <taxon>Agaricomycotina</taxon>
        <taxon>Agaricomycetes</taxon>
        <taxon>Agaricomycetidae</taxon>
        <taxon>Agaricales</taxon>
        <taxon>Marasmiineae</taxon>
        <taxon>Mycenaceae</taxon>
        <taxon>Mycena</taxon>
    </lineage>
</organism>
<name>A0AAD7ESH5_9AGAR</name>
<dbReference type="Proteomes" id="UP001218218">
    <property type="component" value="Unassembled WGS sequence"/>
</dbReference>
<accession>A0AAD7ESH5</accession>
<feature type="transmembrane region" description="Helical" evidence="1">
    <location>
        <begin position="12"/>
        <end position="42"/>
    </location>
</feature>
<sequence length="346" mass="39097">MYDTSDILQSSVLFWTLSLIPATIFPYLTLGLLSTSFIIYGLHYSCPTVTLDRLDNTITAVEEILTHAKAKCMRDYLALVKAETQFLRTKLAASRLHSRLLEAHNMPGWKTYLCDIFTILRALAILGREVRDIKMSFLVLIEAAHQRKLTKDIHEGQEIVDSVLQPYYSVRTRVHGQPTEFRRIRTSGIKPLHFNLAGLVLAVGNPAPYTVPNLLVFAYVLCEFALVGSFDEHLIQFTWAVIQLINGHLPWPNQRDMEWHVLNVNPDAEVVPTGNAKIGGHAAITDIASIGQNRDVMYCTRRFMFHAQKMANRKASLRHQGNDPSDRNADLVVVESVEHLLNGILK</sequence>
<gene>
    <name evidence="2" type="ORF">DFH08DRAFT_1001070</name>
</gene>
<protein>
    <submittedName>
        <fullName evidence="2">Uncharacterized protein</fullName>
    </submittedName>
</protein>
<keyword evidence="1" id="KW-0472">Membrane</keyword>
<dbReference type="AlphaFoldDB" id="A0AAD7ESH5"/>
<evidence type="ECO:0000256" key="1">
    <source>
        <dbReference type="SAM" id="Phobius"/>
    </source>
</evidence>
<comment type="caution">
    <text evidence="2">The sequence shown here is derived from an EMBL/GenBank/DDBJ whole genome shotgun (WGS) entry which is preliminary data.</text>
</comment>
<proteinExistence type="predicted"/>
<evidence type="ECO:0000313" key="3">
    <source>
        <dbReference type="Proteomes" id="UP001218218"/>
    </source>
</evidence>
<keyword evidence="3" id="KW-1185">Reference proteome</keyword>
<reference evidence="2" key="1">
    <citation type="submission" date="2023-03" db="EMBL/GenBank/DDBJ databases">
        <title>Massive genome expansion in bonnet fungi (Mycena s.s.) driven by repeated elements and novel gene families across ecological guilds.</title>
        <authorList>
            <consortium name="Lawrence Berkeley National Laboratory"/>
            <person name="Harder C.B."/>
            <person name="Miyauchi S."/>
            <person name="Viragh M."/>
            <person name="Kuo A."/>
            <person name="Thoen E."/>
            <person name="Andreopoulos B."/>
            <person name="Lu D."/>
            <person name="Skrede I."/>
            <person name="Drula E."/>
            <person name="Henrissat B."/>
            <person name="Morin E."/>
            <person name="Kohler A."/>
            <person name="Barry K."/>
            <person name="LaButti K."/>
            <person name="Morin E."/>
            <person name="Salamov A."/>
            <person name="Lipzen A."/>
            <person name="Mereny Z."/>
            <person name="Hegedus B."/>
            <person name="Baldrian P."/>
            <person name="Stursova M."/>
            <person name="Weitz H."/>
            <person name="Taylor A."/>
            <person name="Grigoriev I.V."/>
            <person name="Nagy L.G."/>
            <person name="Martin F."/>
            <person name="Kauserud H."/>
        </authorList>
    </citation>
    <scope>NUCLEOTIDE SEQUENCE</scope>
    <source>
        <strain evidence="2">CBHHK002</strain>
    </source>
</reference>